<evidence type="ECO:0000259" key="6">
    <source>
        <dbReference type="Pfam" id="PF04055"/>
    </source>
</evidence>
<dbReference type="Gene3D" id="3.20.20.70">
    <property type="entry name" value="Aldolase class I"/>
    <property type="match status" value="1"/>
</dbReference>
<dbReference type="GO" id="GO:0003824">
    <property type="term" value="F:catalytic activity"/>
    <property type="evidence" value="ECO:0007669"/>
    <property type="project" value="InterPro"/>
</dbReference>
<dbReference type="Pfam" id="PF21168">
    <property type="entry name" value="FkbO_Hyg5-like_N"/>
    <property type="match status" value="1"/>
</dbReference>
<keyword evidence="5" id="KW-0411">Iron-sulfur</keyword>
<keyword evidence="9" id="KW-1185">Reference proteome</keyword>
<evidence type="ECO:0000256" key="3">
    <source>
        <dbReference type="ARBA" id="ARBA00022723"/>
    </source>
</evidence>
<keyword evidence="4" id="KW-0408">Iron</keyword>
<name>A0A917IPF1_9BACT</name>
<reference evidence="8" key="1">
    <citation type="journal article" date="2014" name="Int. J. Syst. Evol. Microbiol.">
        <title>Complete genome sequence of Corynebacterium casei LMG S-19264T (=DSM 44701T), isolated from a smear-ripened cheese.</title>
        <authorList>
            <consortium name="US DOE Joint Genome Institute (JGI-PGF)"/>
            <person name="Walter F."/>
            <person name="Albersmeier A."/>
            <person name="Kalinowski J."/>
            <person name="Ruckert C."/>
        </authorList>
    </citation>
    <scope>NUCLEOTIDE SEQUENCE</scope>
    <source>
        <strain evidence="8">CGMCC 1.15290</strain>
    </source>
</reference>
<dbReference type="GO" id="GO:0051536">
    <property type="term" value="F:iron-sulfur cluster binding"/>
    <property type="evidence" value="ECO:0007669"/>
    <property type="project" value="UniProtKB-KW"/>
</dbReference>
<dbReference type="InterPro" id="IPR035959">
    <property type="entry name" value="RutC-like_sf"/>
</dbReference>
<dbReference type="Proteomes" id="UP000627292">
    <property type="component" value="Unassembled WGS sequence"/>
</dbReference>
<dbReference type="Pfam" id="PF04055">
    <property type="entry name" value="Radical_SAM"/>
    <property type="match status" value="1"/>
</dbReference>
<comment type="caution">
    <text evidence="8">The sequence shown here is derived from an EMBL/GenBank/DDBJ whole genome shotgun (WGS) entry which is preliminary data.</text>
</comment>
<comment type="cofactor">
    <cofactor evidence="1">
        <name>[4Fe-4S] cluster</name>
        <dbReference type="ChEBI" id="CHEBI:49883"/>
    </cofactor>
</comment>
<dbReference type="AlphaFoldDB" id="A0A917IPF1"/>
<dbReference type="SUPFAM" id="SSF55298">
    <property type="entry name" value="YjgF-like"/>
    <property type="match status" value="1"/>
</dbReference>
<dbReference type="RefSeq" id="WP_188950280.1">
    <property type="nucleotide sequence ID" value="NZ_BMIB01000001.1"/>
</dbReference>
<feature type="domain" description="Radical SAM core" evidence="6">
    <location>
        <begin position="342"/>
        <end position="440"/>
    </location>
</feature>
<dbReference type="PANTHER" id="PTHR11228">
    <property type="entry name" value="RADICAL SAM DOMAIN PROTEIN"/>
    <property type="match status" value="1"/>
</dbReference>
<dbReference type="InterPro" id="IPR050377">
    <property type="entry name" value="Radical_SAM_PqqE_MftC-like"/>
</dbReference>
<dbReference type="SFLD" id="SFLDS00029">
    <property type="entry name" value="Radical_SAM"/>
    <property type="match status" value="1"/>
</dbReference>
<dbReference type="CDD" id="cd01335">
    <property type="entry name" value="Radical_SAM"/>
    <property type="match status" value="1"/>
</dbReference>
<gene>
    <name evidence="8" type="ORF">GCM10011379_04400</name>
</gene>
<evidence type="ECO:0000256" key="1">
    <source>
        <dbReference type="ARBA" id="ARBA00001966"/>
    </source>
</evidence>
<keyword evidence="3" id="KW-0479">Metal-binding</keyword>
<evidence type="ECO:0000259" key="7">
    <source>
        <dbReference type="Pfam" id="PF21168"/>
    </source>
</evidence>
<dbReference type="Gene3D" id="3.30.1330.40">
    <property type="entry name" value="RutC-like"/>
    <property type="match status" value="1"/>
</dbReference>
<dbReference type="InterPro" id="IPR058240">
    <property type="entry name" value="rSAM_sf"/>
</dbReference>
<evidence type="ECO:0000256" key="2">
    <source>
        <dbReference type="ARBA" id="ARBA00022691"/>
    </source>
</evidence>
<organism evidence="8 9">
    <name type="scientific">Filimonas zeae</name>
    <dbReference type="NCBI Taxonomy" id="1737353"/>
    <lineage>
        <taxon>Bacteria</taxon>
        <taxon>Pseudomonadati</taxon>
        <taxon>Bacteroidota</taxon>
        <taxon>Chitinophagia</taxon>
        <taxon>Chitinophagales</taxon>
        <taxon>Chitinophagaceae</taxon>
        <taxon>Filimonas</taxon>
    </lineage>
</organism>
<keyword evidence="2" id="KW-0949">S-adenosyl-L-methionine</keyword>
<dbReference type="SUPFAM" id="SSF102114">
    <property type="entry name" value="Radical SAM enzymes"/>
    <property type="match status" value="1"/>
</dbReference>
<evidence type="ECO:0000256" key="5">
    <source>
        <dbReference type="ARBA" id="ARBA00023014"/>
    </source>
</evidence>
<dbReference type="PANTHER" id="PTHR11228:SF22">
    <property type="entry name" value="PEPTIDE BIOSYNTHESIS PROTEIN YYDG-RELATED"/>
    <property type="match status" value="1"/>
</dbReference>
<evidence type="ECO:0008006" key="10">
    <source>
        <dbReference type="Google" id="ProtNLM"/>
    </source>
</evidence>
<dbReference type="GO" id="GO:0046872">
    <property type="term" value="F:metal ion binding"/>
    <property type="evidence" value="ECO:0007669"/>
    <property type="project" value="UniProtKB-KW"/>
</dbReference>
<proteinExistence type="predicted"/>
<dbReference type="EMBL" id="BMIB01000001">
    <property type="protein sequence ID" value="GGH58565.1"/>
    <property type="molecule type" value="Genomic_DNA"/>
</dbReference>
<evidence type="ECO:0000313" key="8">
    <source>
        <dbReference type="EMBL" id="GGH58565.1"/>
    </source>
</evidence>
<dbReference type="InterPro" id="IPR007197">
    <property type="entry name" value="rSAM"/>
</dbReference>
<feature type="domain" description="Chorismatase FkbO/Hyg5-like N-terminal" evidence="7">
    <location>
        <begin position="32"/>
        <end position="164"/>
    </location>
</feature>
<evidence type="ECO:0000256" key="4">
    <source>
        <dbReference type="ARBA" id="ARBA00023004"/>
    </source>
</evidence>
<dbReference type="InterPro" id="IPR013785">
    <property type="entry name" value="Aldolase_TIM"/>
</dbReference>
<reference evidence="8" key="2">
    <citation type="submission" date="2020-09" db="EMBL/GenBank/DDBJ databases">
        <authorList>
            <person name="Sun Q."/>
            <person name="Zhou Y."/>
        </authorList>
    </citation>
    <scope>NUCLEOTIDE SEQUENCE</scope>
    <source>
        <strain evidence="8">CGMCC 1.15290</strain>
    </source>
</reference>
<accession>A0A917IPF1</accession>
<sequence length="590" mass="67244">MIYVSDENEYLRLTNQQLPVLKATFSQNTFADAWLGEQPVATTTHTAQQVQWQHTANGLFGSISVNAGPGISLQTATQEAYTQLLQALELQPEYTVIRFWNYVPNITAAAAPDTADGETRYHLFNAGRQKAFSNYYGENLATRPVPAASAVGTQSHLLTIEFLAVQHPIQQLENKNQIPAWRYSPRYGKLSPYFSRGVIYNNNGQRLLLSSGTASITGEDSQHPGDIYEQLCQSIHNLRILAAQFNLKQYHIHYGFALEDIAHMRVYYKNETDRAFLQRFVPRFLAPACKVSFIQADICREELLVELEAVFIKKGETENGIRPKYYLQQNRIRTESFEVHVAEHCNLKCRDCCNISPFNAKKFISLEEVQEICTFVSTHLLPDVFKVAGGEPTLHPQLDEILRIIKQSGAGKVVRVVSNGLLMHRMTDTFWQHIDQLTISNYISAPVKPALLEQIKRKARQYEVVLNIKYIDQFNEIFVDDAITDTNRVQQIYNDCWMRHRCLIVRNGRFFKCTRAAYMDDFLTMKNKPIQAGNSTYTQEDGILLSETGFQQKALDYLNTDTTLLSCEYCLGVSGNLRENIQMKTAKVVS</sequence>
<dbReference type="InterPro" id="IPR049368">
    <property type="entry name" value="FkbO_Hyg5-like_N"/>
</dbReference>
<evidence type="ECO:0000313" key="9">
    <source>
        <dbReference type="Proteomes" id="UP000627292"/>
    </source>
</evidence>
<protein>
    <recommendedName>
        <fullName evidence="10">4Fe-4S single cluster domain-containing protein</fullName>
    </recommendedName>
</protein>